<reference evidence="1" key="1">
    <citation type="submission" date="2023-06" db="EMBL/GenBank/DDBJ databases">
        <authorList>
            <person name="Kurt Z."/>
        </authorList>
    </citation>
    <scope>NUCLEOTIDE SEQUENCE</scope>
</reference>
<gene>
    <name evidence="1" type="ORF">HINF_LOCUS49062</name>
    <name evidence="2" type="ORF">HINF_LOCUS53822</name>
</gene>
<organism evidence="1">
    <name type="scientific">Hexamita inflata</name>
    <dbReference type="NCBI Taxonomy" id="28002"/>
    <lineage>
        <taxon>Eukaryota</taxon>
        <taxon>Metamonada</taxon>
        <taxon>Diplomonadida</taxon>
        <taxon>Hexamitidae</taxon>
        <taxon>Hexamitinae</taxon>
        <taxon>Hexamita</taxon>
    </lineage>
</organism>
<evidence type="ECO:0000313" key="3">
    <source>
        <dbReference type="Proteomes" id="UP001642409"/>
    </source>
</evidence>
<dbReference type="EMBL" id="CATOUU010000940">
    <property type="protein sequence ID" value="CAI9961417.1"/>
    <property type="molecule type" value="Genomic_DNA"/>
</dbReference>
<proteinExistence type="predicted"/>
<evidence type="ECO:0000313" key="1">
    <source>
        <dbReference type="EMBL" id="CAI9961417.1"/>
    </source>
</evidence>
<dbReference type="Proteomes" id="UP001642409">
    <property type="component" value="Unassembled WGS sequence"/>
</dbReference>
<dbReference type="AlphaFoldDB" id="A0AA86QQZ7"/>
<evidence type="ECO:0000313" key="2">
    <source>
        <dbReference type="EMBL" id="CAL6069108.1"/>
    </source>
</evidence>
<sequence>MSEVISLKYTSKQKPAEQVKQSEQLPIVRLTQKFVQDNYQKQLIAQYKSIQQNLASLKLKYPLESIQNQIIALEHELSQALVPNCTFDLERLKTEKLNSFTISTQINQFKYSERKMTLAPFTFTVSPSVDQVNQFIEVIKSGEQIIQFVNLMIGQKYEETEIIEAQDEIINKLKQLEEIIDKTDAEIECKMK</sequence>
<name>A0AA86QQZ7_9EUKA</name>
<accession>A0AA86QQZ7</accession>
<comment type="caution">
    <text evidence="1">The sequence shown here is derived from an EMBL/GenBank/DDBJ whole genome shotgun (WGS) entry which is preliminary data.</text>
</comment>
<dbReference type="EMBL" id="CAXDID020000276">
    <property type="protein sequence ID" value="CAL6069108.1"/>
    <property type="molecule type" value="Genomic_DNA"/>
</dbReference>
<protein>
    <submittedName>
        <fullName evidence="2">Hypothetical_protein</fullName>
    </submittedName>
</protein>
<reference evidence="2 3" key="2">
    <citation type="submission" date="2024-07" db="EMBL/GenBank/DDBJ databases">
        <authorList>
            <person name="Akdeniz Z."/>
        </authorList>
    </citation>
    <scope>NUCLEOTIDE SEQUENCE [LARGE SCALE GENOMIC DNA]</scope>
</reference>
<keyword evidence="3" id="KW-1185">Reference proteome</keyword>